<name>A0ABT5NQB0_9PSED</name>
<dbReference type="EMBL" id="JAMDGY010000019">
    <property type="protein sequence ID" value="MDD0990353.1"/>
    <property type="molecule type" value="Genomic_DNA"/>
</dbReference>
<dbReference type="InterPro" id="IPR037523">
    <property type="entry name" value="VOC_core"/>
</dbReference>
<dbReference type="CDD" id="cd06587">
    <property type="entry name" value="VOC"/>
    <property type="match status" value="1"/>
</dbReference>
<evidence type="ECO:0000313" key="3">
    <source>
        <dbReference type="Proteomes" id="UP001148203"/>
    </source>
</evidence>
<gene>
    <name evidence="2" type="ORF">M5G11_07340</name>
</gene>
<dbReference type="Proteomes" id="UP001148203">
    <property type="component" value="Unassembled WGS sequence"/>
</dbReference>
<sequence length="297" mass="32314">MLRFVTLHCAETAASLSGFIEQLNSCAKSAGFDICAAVQDTPLPEVDGVIVLVSAADSFAALNARLLALSDGYRNKAVSIVRLTEGGAGQPVDEPLRATLLHYGACFIYPHGLLVEETGVSPGAVKTWLAGFSKFAAAIKMWRALEGVSIESAALESQRPQLAHINILTRDLEASQAFYREIFGARYCYNLGPRKVVMELNGFDFFIEQSSDFVYPAGYHIGIRALPEDVQRIADKVAADDNIVLVKGNGPAPGYHQGPDNVRTAVYFEDPDGLVVEVYSSEIEMIETNRRLLLDQL</sequence>
<dbReference type="RefSeq" id="WP_273911470.1">
    <property type="nucleotide sequence ID" value="NZ_JAMDGX010000041.1"/>
</dbReference>
<comment type="caution">
    <text evidence="2">The sequence shown here is derived from an EMBL/GenBank/DDBJ whole genome shotgun (WGS) entry which is preliminary data.</text>
</comment>
<keyword evidence="3" id="KW-1185">Reference proteome</keyword>
<proteinExistence type="predicted"/>
<reference evidence="2 3" key="1">
    <citation type="submission" date="2022-05" db="EMBL/GenBank/DDBJ databases">
        <title>Novel Pseudomonas spp. Isolated from a Rainbow Trout Aquaculture Facility.</title>
        <authorList>
            <person name="Testerman T."/>
            <person name="Graf J."/>
        </authorList>
    </citation>
    <scope>NUCLEOTIDE SEQUENCE [LARGE SCALE GENOMIC DNA]</scope>
    <source>
        <strain evidence="2 3">ID681</strain>
    </source>
</reference>
<dbReference type="SUPFAM" id="SSF54593">
    <property type="entry name" value="Glyoxalase/Bleomycin resistance protein/Dihydroxybiphenyl dioxygenase"/>
    <property type="match status" value="1"/>
</dbReference>
<dbReference type="Gene3D" id="3.10.180.10">
    <property type="entry name" value="2,3-Dihydroxybiphenyl 1,2-Dioxygenase, domain 1"/>
    <property type="match status" value="1"/>
</dbReference>
<evidence type="ECO:0000259" key="1">
    <source>
        <dbReference type="PROSITE" id="PS51819"/>
    </source>
</evidence>
<protein>
    <submittedName>
        <fullName evidence="2">VOC family protein</fullName>
    </submittedName>
</protein>
<dbReference type="InterPro" id="IPR029068">
    <property type="entry name" value="Glyas_Bleomycin-R_OHBP_Dase"/>
</dbReference>
<evidence type="ECO:0000313" key="2">
    <source>
        <dbReference type="EMBL" id="MDD0990353.1"/>
    </source>
</evidence>
<accession>A0ABT5NQB0</accession>
<organism evidence="2 3">
    <name type="scientific">Pseudomonas fontis</name>
    <dbReference type="NCBI Taxonomy" id="2942633"/>
    <lineage>
        <taxon>Bacteria</taxon>
        <taxon>Pseudomonadati</taxon>
        <taxon>Pseudomonadota</taxon>
        <taxon>Gammaproteobacteria</taxon>
        <taxon>Pseudomonadales</taxon>
        <taxon>Pseudomonadaceae</taxon>
        <taxon>Pseudomonas</taxon>
    </lineage>
</organism>
<dbReference type="PROSITE" id="PS51819">
    <property type="entry name" value="VOC"/>
    <property type="match status" value="1"/>
</dbReference>
<feature type="domain" description="VOC" evidence="1">
    <location>
        <begin position="161"/>
        <end position="281"/>
    </location>
</feature>